<evidence type="ECO:0000313" key="9">
    <source>
        <dbReference type="Proteomes" id="UP000247409"/>
    </source>
</evidence>
<dbReference type="EMBL" id="NBIV01000054">
    <property type="protein sequence ID" value="PXF45731.1"/>
    <property type="molecule type" value="Genomic_DNA"/>
</dbReference>
<evidence type="ECO:0000256" key="2">
    <source>
        <dbReference type="ARBA" id="ARBA00022516"/>
    </source>
</evidence>
<dbReference type="InterPro" id="IPR002347">
    <property type="entry name" value="SDR_fam"/>
</dbReference>
<comment type="caution">
    <text evidence="8">The sequence shown here is derived from an EMBL/GenBank/DDBJ whole genome shotgun (WGS) entry which is preliminary data.</text>
</comment>
<dbReference type="OrthoDB" id="3185at2759"/>
<dbReference type="InterPro" id="IPR036291">
    <property type="entry name" value="NAD(P)-bd_dom_sf"/>
</dbReference>
<dbReference type="GO" id="GO:0030497">
    <property type="term" value="P:fatty acid elongation"/>
    <property type="evidence" value="ECO:0007669"/>
    <property type="project" value="TreeGrafter"/>
</dbReference>
<dbReference type="PROSITE" id="PS00061">
    <property type="entry name" value="ADH_SHORT"/>
    <property type="match status" value="1"/>
</dbReference>
<reference evidence="8 9" key="1">
    <citation type="journal article" date="2018" name="Mol. Biol. Evol.">
        <title>Analysis of the draft genome of the red seaweed Gracilariopsis chorda provides insights into genome size evolution in Rhodophyta.</title>
        <authorList>
            <person name="Lee J."/>
            <person name="Yang E.C."/>
            <person name="Graf L."/>
            <person name="Yang J.H."/>
            <person name="Qiu H."/>
            <person name="Zel Zion U."/>
            <person name="Chan C.X."/>
            <person name="Stephens T.G."/>
            <person name="Weber A.P.M."/>
            <person name="Boo G.H."/>
            <person name="Boo S.M."/>
            <person name="Kim K.M."/>
            <person name="Shin Y."/>
            <person name="Jung M."/>
            <person name="Lee S.J."/>
            <person name="Yim H.S."/>
            <person name="Lee J.H."/>
            <person name="Bhattacharya D."/>
            <person name="Yoon H.S."/>
        </authorList>
    </citation>
    <scope>NUCLEOTIDE SEQUENCE [LARGE SCALE GENOMIC DNA]</scope>
    <source>
        <strain evidence="8 9">SKKU-2015</strain>
        <tissue evidence="8">Whole body</tissue>
    </source>
</reference>
<keyword evidence="3" id="KW-0276">Fatty acid metabolism</keyword>
<dbReference type="STRING" id="448386.A0A2V3IUE2"/>
<evidence type="ECO:0000256" key="5">
    <source>
        <dbReference type="ARBA" id="ARBA00023002"/>
    </source>
</evidence>
<evidence type="ECO:0000256" key="7">
    <source>
        <dbReference type="ARBA" id="ARBA00023160"/>
    </source>
</evidence>
<dbReference type="PANTHER" id="PTHR43086:SF2">
    <property type="entry name" value="HYDROXYSTEROID DEHYDROGENASE-LIKE PROTEIN 1"/>
    <property type="match status" value="1"/>
</dbReference>
<evidence type="ECO:0000313" key="8">
    <source>
        <dbReference type="EMBL" id="PXF45731.1"/>
    </source>
</evidence>
<dbReference type="PIRSF" id="PIRSF000126">
    <property type="entry name" value="11-beta-HSD1"/>
    <property type="match status" value="1"/>
</dbReference>
<dbReference type="GO" id="GO:0016491">
    <property type="term" value="F:oxidoreductase activity"/>
    <property type="evidence" value="ECO:0007669"/>
    <property type="project" value="UniProtKB-KW"/>
</dbReference>
<dbReference type="AlphaFoldDB" id="A0A2V3IUE2"/>
<sequence>MVLIPTFSDDYGPWALLTGASSGIGAEFVRQLAPSGLKLILVARRKERMQQLSHEVENKYGTEVKIIATDLANESGWQHVVSECENLEIGLLINNAGMQTHGSFFRDPVAKHLDIVKLNSSAVVALTHAFGSKMVRRKKGGIIITSSISSTPIPWVATYCASKSFASTFGRSIREELLQYGVGLTVLEPAIVTSEMSAEVQKTVDMSSGAFPEQPVEECVSEALDAFMRGRPKIIPGLRNRLQVGVMRSLPEALQMRLLNADMERAMDEEVKKSS</sequence>
<dbReference type="PRINTS" id="PR00081">
    <property type="entry name" value="GDHRDH"/>
</dbReference>
<dbReference type="SUPFAM" id="SSF51735">
    <property type="entry name" value="NAD(P)-binding Rossmann-fold domains"/>
    <property type="match status" value="1"/>
</dbReference>
<protein>
    <submittedName>
        <fullName evidence="8">Testosterone 17-beta-dehydrogenase 3</fullName>
    </submittedName>
</protein>
<evidence type="ECO:0000256" key="4">
    <source>
        <dbReference type="ARBA" id="ARBA00022857"/>
    </source>
</evidence>
<dbReference type="Pfam" id="PF00106">
    <property type="entry name" value="adh_short"/>
    <property type="match status" value="1"/>
</dbReference>
<keyword evidence="9" id="KW-1185">Reference proteome</keyword>
<comment type="pathway">
    <text evidence="1">Lipid metabolism; fatty acid biosynthesis.</text>
</comment>
<evidence type="ECO:0000256" key="6">
    <source>
        <dbReference type="ARBA" id="ARBA00023098"/>
    </source>
</evidence>
<evidence type="ECO:0000256" key="1">
    <source>
        <dbReference type="ARBA" id="ARBA00005194"/>
    </source>
</evidence>
<accession>A0A2V3IUE2</accession>
<dbReference type="Gene3D" id="3.40.50.720">
    <property type="entry name" value="NAD(P)-binding Rossmann-like Domain"/>
    <property type="match status" value="1"/>
</dbReference>
<keyword evidence="6" id="KW-0443">Lipid metabolism</keyword>
<proteinExistence type="predicted"/>
<dbReference type="PANTHER" id="PTHR43086">
    <property type="entry name" value="VERY-LONG-CHAIN 3-OXOOACYL-COA REDUCTASE"/>
    <property type="match status" value="1"/>
</dbReference>
<keyword evidence="2" id="KW-0444">Lipid biosynthesis</keyword>
<organism evidence="8 9">
    <name type="scientific">Gracilariopsis chorda</name>
    <dbReference type="NCBI Taxonomy" id="448386"/>
    <lineage>
        <taxon>Eukaryota</taxon>
        <taxon>Rhodophyta</taxon>
        <taxon>Florideophyceae</taxon>
        <taxon>Rhodymeniophycidae</taxon>
        <taxon>Gracilariales</taxon>
        <taxon>Gracilariaceae</taxon>
        <taxon>Gracilariopsis</taxon>
    </lineage>
</organism>
<keyword evidence="7" id="KW-0275">Fatty acid biosynthesis</keyword>
<gene>
    <name evidence="8" type="ORF">BWQ96_04499</name>
</gene>
<evidence type="ECO:0000256" key="3">
    <source>
        <dbReference type="ARBA" id="ARBA00022832"/>
    </source>
</evidence>
<keyword evidence="4" id="KW-0521">NADP</keyword>
<dbReference type="Proteomes" id="UP000247409">
    <property type="component" value="Unassembled WGS sequence"/>
</dbReference>
<keyword evidence="5" id="KW-0560">Oxidoreductase</keyword>
<dbReference type="InterPro" id="IPR020904">
    <property type="entry name" value="Sc_DH/Rdtase_CS"/>
</dbReference>
<name>A0A2V3IUE2_9FLOR</name>
<dbReference type="GO" id="GO:0005783">
    <property type="term" value="C:endoplasmic reticulum"/>
    <property type="evidence" value="ECO:0007669"/>
    <property type="project" value="TreeGrafter"/>
</dbReference>